<comment type="caution">
    <text evidence="9">The sequence shown here is derived from an EMBL/GenBank/DDBJ whole genome shotgun (WGS) entry which is preliminary data.</text>
</comment>
<dbReference type="Pfam" id="PF00005">
    <property type="entry name" value="ABC_tran"/>
    <property type="match status" value="2"/>
</dbReference>
<dbReference type="PROSITE" id="PS50893">
    <property type="entry name" value="ABC_TRANSPORTER_2"/>
    <property type="match status" value="2"/>
</dbReference>
<dbReference type="CDD" id="cd03257">
    <property type="entry name" value="ABC_NikE_OppD_transporters"/>
    <property type="match status" value="2"/>
</dbReference>
<dbReference type="Gene3D" id="3.40.50.300">
    <property type="entry name" value="P-loop containing nucleotide triphosphate hydrolases"/>
    <property type="match status" value="2"/>
</dbReference>
<evidence type="ECO:0000256" key="2">
    <source>
        <dbReference type="ARBA" id="ARBA00005417"/>
    </source>
</evidence>
<dbReference type="NCBIfam" id="NF007739">
    <property type="entry name" value="PRK10419.1"/>
    <property type="match status" value="2"/>
</dbReference>
<dbReference type="RefSeq" id="WP_123663875.1">
    <property type="nucleotide sequence ID" value="NZ_RJKE01000001.1"/>
</dbReference>
<dbReference type="InterPro" id="IPR003593">
    <property type="entry name" value="AAA+_ATPase"/>
</dbReference>
<name>A0A3N1CST2_9ACTN</name>
<dbReference type="Pfam" id="PF08352">
    <property type="entry name" value="oligo_HPY"/>
    <property type="match status" value="1"/>
</dbReference>
<dbReference type="InterPro" id="IPR013563">
    <property type="entry name" value="Oligopep_ABC_C"/>
</dbReference>
<dbReference type="InterPro" id="IPR050388">
    <property type="entry name" value="ABC_Ni/Peptide_Import"/>
</dbReference>
<dbReference type="SUPFAM" id="SSF52540">
    <property type="entry name" value="P-loop containing nucleoside triphosphate hydrolases"/>
    <property type="match status" value="2"/>
</dbReference>
<proteinExistence type="inferred from homology"/>
<dbReference type="SMART" id="SM00382">
    <property type="entry name" value="AAA"/>
    <property type="match status" value="2"/>
</dbReference>
<feature type="domain" description="ABC transporter" evidence="8">
    <location>
        <begin position="281"/>
        <end position="524"/>
    </location>
</feature>
<gene>
    <name evidence="9" type="ORF">EDD29_1754</name>
</gene>
<evidence type="ECO:0000256" key="4">
    <source>
        <dbReference type="ARBA" id="ARBA00022475"/>
    </source>
</evidence>
<dbReference type="PROSITE" id="PS00211">
    <property type="entry name" value="ABC_TRANSPORTER_1"/>
    <property type="match status" value="2"/>
</dbReference>
<dbReference type="GO" id="GO:0005524">
    <property type="term" value="F:ATP binding"/>
    <property type="evidence" value="ECO:0007669"/>
    <property type="project" value="UniProtKB-KW"/>
</dbReference>
<dbReference type="GO" id="GO:0015833">
    <property type="term" value="P:peptide transport"/>
    <property type="evidence" value="ECO:0007669"/>
    <property type="project" value="InterPro"/>
</dbReference>
<feature type="domain" description="ABC transporter" evidence="8">
    <location>
        <begin position="6"/>
        <end position="253"/>
    </location>
</feature>
<dbReference type="PANTHER" id="PTHR43297:SF2">
    <property type="entry name" value="DIPEPTIDE TRANSPORT ATP-BINDING PROTEIN DPPD"/>
    <property type="match status" value="1"/>
</dbReference>
<accession>A0A3N1CST2</accession>
<reference evidence="9 10" key="1">
    <citation type="submission" date="2018-11" db="EMBL/GenBank/DDBJ databases">
        <title>Sequencing the genomes of 1000 actinobacteria strains.</title>
        <authorList>
            <person name="Klenk H.-P."/>
        </authorList>
    </citation>
    <scope>NUCLEOTIDE SEQUENCE [LARGE SCALE GENOMIC DNA]</scope>
    <source>
        <strain evidence="9 10">DSM 44254</strain>
    </source>
</reference>
<evidence type="ECO:0000259" key="8">
    <source>
        <dbReference type="PROSITE" id="PS50893"/>
    </source>
</evidence>
<dbReference type="GO" id="GO:0016887">
    <property type="term" value="F:ATP hydrolysis activity"/>
    <property type="evidence" value="ECO:0007669"/>
    <property type="project" value="InterPro"/>
</dbReference>
<comment type="subcellular location">
    <subcellularLocation>
        <location evidence="1">Cell membrane</location>
        <topology evidence="1">Peripheral membrane protein</topology>
    </subcellularLocation>
</comment>
<dbReference type="Proteomes" id="UP000272400">
    <property type="component" value="Unassembled WGS sequence"/>
</dbReference>
<evidence type="ECO:0000256" key="1">
    <source>
        <dbReference type="ARBA" id="ARBA00004202"/>
    </source>
</evidence>
<evidence type="ECO:0000313" key="9">
    <source>
        <dbReference type="EMBL" id="ROO84234.1"/>
    </source>
</evidence>
<dbReference type="InterPro" id="IPR017871">
    <property type="entry name" value="ABC_transporter-like_CS"/>
</dbReference>
<evidence type="ECO:0000256" key="5">
    <source>
        <dbReference type="ARBA" id="ARBA00022741"/>
    </source>
</evidence>
<keyword evidence="7" id="KW-0472">Membrane</keyword>
<evidence type="ECO:0000256" key="6">
    <source>
        <dbReference type="ARBA" id="ARBA00022840"/>
    </source>
</evidence>
<dbReference type="InterPro" id="IPR027417">
    <property type="entry name" value="P-loop_NTPase"/>
</dbReference>
<dbReference type="GO" id="GO:0005886">
    <property type="term" value="C:plasma membrane"/>
    <property type="evidence" value="ECO:0007669"/>
    <property type="project" value="UniProtKB-SubCell"/>
</dbReference>
<evidence type="ECO:0000313" key="10">
    <source>
        <dbReference type="Proteomes" id="UP000272400"/>
    </source>
</evidence>
<comment type="similarity">
    <text evidence="2">Belongs to the ABC transporter superfamily.</text>
</comment>
<protein>
    <submittedName>
        <fullName evidence="9">Peptide/nickel transport system ATP-binding protein</fullName>
    </submittedName>
</protein>
<dbReference type="EMBL" id="RJKE01000001">
    <property type="protein sequence ID" value="ROO84234.1"/>
    <property type="molecule type" value="Genomic_DNA"/>
</dbReference>
<keyword evidence="6 9" id="KW-0067">ATP-binding</keyword>
<keyword evidence="10" id="KW-1185">Reference proteome</keyword>
<evidence type="ECO:0000256" key="3">
    <source>
        <dbReference type="ARBA" id="ARBA00022448"/>
    </source>
</evidence>
<dbReference type="OrthoDB" id="9802264at2"/>
<keyword evidence="3" id="KW-0813">Transport</keyword>
<dbReference type="AlphaFoldDB" id="A0A3N1CST2"/>
<evidence type="ECO:0000256" key="7">
    <source>
        <dbReference type="ARBA" id="ARBA00023136"/>
    </source>
</evidence>
<keyword evidence="5" id="KW-0547">Nucleotide-binding</keyword>
<keyword evidence="4" id="KW-1003">Cell membrane</keyword>
<sequence>MALFSVQNLSVTFRDRDREFAAVRDVSFAVEPGRTLALVGESGSGKSVSLLAATGLLPDRAEVRGKALHLGTDLTTLDARRLRAVRGRHIGFVFQDPLSNLHPLKTIGAQIGEAITAHERIGRTALRRRVLDLLGEVGIKDAARRVDDHPNHFSGGMRQRAMIAMAIAHNPGLIVADEPTTALDVTVQASILRLLRRLQEAHGTALVFVSHDLAVVSDIADDVVVMRDGAVVESAPAARLYAAPEQPYTRELLGAARHGLALDASPAPGTSPEPLLEGAGLHMDYRRRGRKDSVKALADVAFTVGEGEIVGLVGESGSGKSTIGRIVAGLVRPTEGQVALRGAVYNAPGKGRLRLDPDVRTAVQLVFQDPYGSLNPRRRIAATLAEPFLVNTGLGTAEIRAEVAELVRRVDLPESVLDRLPSQLSGGQRQRVAIARALALRPALVVADEPVSALDITTQAQIVALLRRLRDDLGTSFLFISHDLGVVADLCERVVVLSEGRVVEQGPVREVFTDPKDPYTRALLDSIPGKAQHV</sequence>
<organism evidence="9 10">
    <name type="scientific">Actinocorallia herbida</name>
    <dbReference type="NCBI Taxonomy" id="58109"/>
    <lineage>
        <taxon>Bacteria</taxon>
        <taxon>Bacillati</taxon>
        <taxon>Actinomycetota</taxon>
        <taxon>Actinomycetes</taxon>
        <taxon>Streptosporangiales</taxon>
        <taxon>Thermomonosporaceae</taxon>
        <taxon>Actinocorallia</taxon>
    </lineage>
</organism>
<dbReference type="NCBIfam" id="NF008453">
    <property type="entry name" value="PRK11308.1"/>
    <property type="match status" value="2"/>
</dbReference>
<dbReference type="InterPro" id="IPR003439">
    <property type="entry name" value="ABC_transporter-like_ATP-bd"/>
</dbReference>
<dbReference type="PANTHER" id="PTHR43297">
    <property type="entry name" value="OLIGOPEPTIDE TRANSPORT ATP-BINDING PROTEIN APPD"/>
    <property type="match status" value="1"/>
</dbReference>